<dbReference type="Proteomes" id="UP000028664">
    <property type="component" value="Segment"/>
</dbReference>
<reference evidence="1 2" key="1">
    <citation type="submission" date="2014-06" db="EMBL/GenBank/DDBJ databases">
        <title>Bioinformatic genomic analysis of Bacillus phage Bobb.</title>
        <authorList>
            <person name="Lewis H.M.N."/>
            <person name="Temple L."/>
            <person name="Barth R.N."/>
            <person name="Bowles K.M."/>
            <person name="Churchin D.I."/>
            <person name="Scott-Croshaw C."/>
            <person name="Glasgow G.H."/>
            <person name="Gloe M.W."/>
            <person name="McGough T.M."/>
            <person name="Nutbrown S.A."/>
            <person name="Romulus S.R."/>
            <person name="Sanders K.A.M."/>
            <person name="Diachok C.R."/>
            <person name="Serigano J.P."/>
            <person name="Shin D."/>
            <person name="Suresh M.H."/>
            <person name="Conner A.R.N."/>
            <person name="Korba R.M."/>
            <person name="Livermore R.J."/>
            <person name="Rohlf M.B."/>
            <person name="Utterback S.D."/>
            <person name="Wilson V.E."/>
        </authorList>
    </citation>
    <scope>NUCLEOTIDE SEQUENCE [LARGE SCALE GENOMIC DNA]</scope>
</reference>
<dbReference type="KEGG" id="vg:20283340"/>
<name>A0A076G7M8_9CAUD</name>
<dbReference type="GeneID" id="20283340"/>
<dbReference type="OrthoDB" id="30978at10239"/>
<proteinExistence type="predicted"/>
<sequence>MADLCMLIEVSRTGVSRIKEDTLTWITFDGDVMQDCIAPEEIVEQIMSQLPPISDFLLFVSANYRCEVTHDFDGTHYEDLFIVDRSVGLTGDYQNVSRRTLTKRIFNPIDVYEYDRKKIDSATVDSDSDDRYWKYAIEDWEEFHEEYFTPFTEQTDVDRTFMEHFNEEFKKLRGE</sequence>
<organism evidence="1 2">
    <name type="scientific">Bacillus phage Bobb</name>
    <dbReference type="NCBI Taxonomy" id="1527469"/>
    <lineage>
        <taxon>Viruses</taxon>
        <taxon>Duplodnaviria</taxon>
        <taxon>Heunggongvirae</taxon>
        <taxon>Uroviricota</taxon>
        <taxon>Caudoviricetes</taxon>
        <taxon>Herelleviridae</taxon>
        <taxon>Bastillevirinae</taxon>
        <taxon>Agatevirus</taxon>
        <taxon>Agatevirus bobb</taxon>
    </lineage>
</organism>
<accession>A0A076G7M8</accession>
<protein>
    <submittedName>
        <fullName evidence="1">Uncharacterized protein</fullName>
    </submittedName>
</protein>
<evidence type="ECO:0000313" key="1">
    <source>
        <dbReference type="EMBL" id="AII27954.1"/>
    </source>
</evidence>
<dbReference type="RefSeq" id="YP_009056322.1">
    <property type="nucleotide sequence ID" value="NC_024792.1"/>
</dbReference>
<dbReference type="EMBL" id="KM051843">
    <property type="protein sequence ID" value="AII27954.1"/>
    <property type="molecule type" value="Genomic_DNA"/>
</dbReference>
<keyword evidence="2" id="KW-1185">Reference proteome</keyword>
<evidence type="ECO:0000313" key="2">
    <source>
        <dbReference type="Proteomes" id="UP000028664"/>
    </source>
</evidence>